<name>A0ABN3BQ61_9MICC</name>
<proteinExistence type="predicted"/>
<dbReference type="RefSeq" id="WP_344298843.1">
    <property type="nucleotide sequence ID" value="NZ_BAAAQW010000003.1"/>
</dbReference>
<keyword evidence="2" id="KW-1185">Reference proteome</keyword>
<comment type="caution">
    <text evidence="1">The sequence shown here is derived from an EMBL/GenBank/DDBJ whole genome shotgun (WGS) entry which is preliminary data.</text>
</comment>
<accession>A0ABN3BQ61</accession>
<gene>
    <name evidence="1" type="ORF">GCM10009849_12980</name>
</gene>
<evidence type="ECO:0000313" key="2">
    <source>
        <dbReference type="Proteomes" id="UP001500432"/>
    </source>
</evidence>
<organism evidence="1 2">
    <name type="scientific">Sinomonas flava</name>
    <dbReference type="NCBI Taxonomy" id="496857"/>
    <lineage>
        <taxon>Bacteria</taxon>
        <taxon>Bacillati</taxon>
        <taxon>Actinomycetota</taxon>
        <taxon>Actinomycetes</taxon>
        <taxon>Micrococcales</taxon>
        <taxon>Micrococcaceae</taxon>
        <taxon>Sinomonas</taxon>
    </lineage>
</organism>
<protein>
    <submittedName>
        <fullName evidence="1">CTP synthase</fullName>
    </submittedName>
</protein>
<evidence type="ECO:0000313" key="1">
    <source>
        <dbReference type="EMBL" id="GAA2198820.1"/>
    </source>
</evidence>
<dbReference type="EMBL" id="BAAAQW010000003">
    <property type="protein sequence ID" value="GAA2198820.1"/>
    <property type="molecule type" value="Genomic_DNA"/>
</dbReference>
<sequence>MDPLGHLIDTSRRELQGGASDPRRLFASGAISRLRRGFYVPTDLWVSLEVHDRFLLVLAAHAQANPDTVFCGETALFLHGIPTVKAPVAVEVATPTTSRLGVRPSTFEARGDGCLAAKARELGGHPIRRHHHDDIEPVTVGEFATVPVALALVEVLAAGKFARGLTVADGVLRLQPDVPLLDRSDVVAAISNLPHRSHRLRSELIASLARSGAESPGESVGRALMHLFGFPEPKLQVAHYDALGFVGRTDYYWGQSEAECAVHSRERLDPVGEFDGWGKYFRRTMTRGEDPREIIRREKRRENRLLGLGHPVLRLDWLDLERPAQFRAKLRAVGLRPTGSAAMADKRS</sequence>
<reference evidence="1 2" key="1">
    <citation type="journal article" date="2019" name="Int. J. Syst. Evol. Microbiol.">
        <title>The Global Catalogue of Microorganisms (GCM) 10K type strain sequencing project: providing services to taxonomists for standard genome sequencing and annotation.</title>
        <authorList>
            <consortium name="The Broad Institute Genomics Platform"/>
            <consortium name="The Broad Institute Genome Sequencing Center for Infectious Disease"/>
            <person name="Wu L."/>
            <person name="Ma J."/>
        </authorList>
    </citation>
    <scope>NUCLEOTIDE SEQUENCE [LARGE SCALE GENOMIC DNA]</scope>
    <source>
        <strain evidence="1 2">JCM 16034</strain>
    </source>
</reference>
<dbReference type="Proteomes" id="UP001500432">
    <property type="component" value="Unassembled WGS sequence"/>
</dbReference>